<keyword evidence="1" id="KW-0472">Membrane</keyword>
<evidence type="ECO:0000313" key="3">
    <source>
        <dbReference type="Proteomes" id="UP000823749"/>
    </source>
</evidence>
<dbReference type="EMBL" id="JACTNZ010000012">
    <property type="protein sequence ID" value="KAG5522175.1"/>
    <property type="molecule type" value="Genomic_DNA"/>
</dbReference>
<sequence>MPLRDEIIWGINFCRAYLGYKISAGVHLSVRSFLSSCLLLPSIISGVNVIVESSSRKMWSGKRFSTRLRMVLEPVYVGGVVLIILWVILEFCNLGGLLSLCLNLHN</sequence>
<dbReference type="AlphaFoldDB" id="A0AAV6I346"/>
<organism evidence="2 3">
    <name type="scientific">Rhododendron griersonianum</name>
    <dbReference type="NCBI Taxonomy" id="479676"/>
    <lineage>
        <taxon>Eukaryota</taxon>
        <taxon>Viridiplantae</taxon>
        <taxon>Streptophyta</taxon>
        <taxon>Embryophyta</taxon>
        <taxon>Tracheophyta</taxon>
        <taxon>Spermatophyta</taxon>
        <taxon>Magnoliopsida</taxon>
        <taxon>eudicotyledons</taxon>
        <taxon>Gunneridae</taxon>
        <taxon>Pentapetalae</taxon>
        <taxon>asterids</taxon>
        <taxon>Ericales</taxon>
        <taxon>Ericaceae</taxon>
        <taxon>Ericoideae</taxon>
        <taxon>Rhodoreae</taxon>
        <taxon>Rhododendron</taxon>
    </lineage>
</organism>
<evidence type="ECO:0000256" key="1">
    <source>
        <dbReference type="SAM" id="Phobius"/>
    </source>
</evidence>
<keyword evidence="1" id="KW-1133">Transmembrane helix</keyword>
<feature type="transmembrane region" description="Helical" evidence="1">
    <location>
        <begin position="33"/>
        <end position="51"/>
    </location>
</feature>
<keyword evidence="3" id="KW-1185">Reference proteome</keyword>
<gene>
    <name evidence="2" type="ORF">RHGRI_034381</name>
</gene>
<dbReference type="Proteomes" id="UP000823749">
    <property type="component" value="Chromosome 12"/>
</dbReference>
<feature type="transmembrane region" description="Helical" evidence="1">
    <location>
        <begin position="71"/>
        <end position="89"/>
    </location>
</feature>
<name>A0AAV6I346_9ERIC</name>
<protein>
    <submittedName>
        <fullName evidence="2">Uncharacterized protein</fullName>
    </submittedName>
</protein>
<accession>A0AAV6I346</accession>
<comment type="caution">
    <text evidence="2">The sequence shown here is derived from an EMBL/GenBank/DDBJ whole genome shotgun (WGS) entry which is preliminary data.</text>
</comment>
<keyword evidence="1" id="KW-0812">Transmembrane</keyword>
<evidence type="ECO:0000313" key="2">
    <source>
        <dbReference type="EMBL" id="KAG5522175.1"/>
    </source>
</evidence>
<proteinExistence type="predicted"/>
<reference evidence="2" key="1">
    <citation type="submission" date="2020-08" db="EMBL/GenBank/DDBJ databases">
        <title>Plant Genome Project.</title>
        <authorList>
            <person name="Zhang R.-G."/>
        </authorList>
    </citation>
    <scope>NUCLEOTIDE SEQUENCE</scope>
    <source>
        <strain evidence="2">WSP0</strain>
        <tissue evidence="2">Leaf</tissue>
    </source>
</reference>